<name>A0ABM4WPC4_COFAR</name>
<dbReference type="PROSITE" id="PS50158">
    <property type="entry name" value="ZF_CCHC"/>
    <property type="match status" value="1"/>
</dbReference>
<organism evidence="4 5">
    <name type="scientific">Coffea arabica</name>
    <name type="common">Arabian coffee</name>
    <dbReference type="NCBI Taxonomy" id="13443"/>
    <lineage>
        <taxon>Eukaryota</taxon>
        <taxon>Viridiplantae</taxon>
        <taxon>Streptophyta</taxon>
        <taxon>Embryophyta</taxon>
        <taxon>Tracheophyta</taxon>
        <taxon>Spermatophyta</taxon>
        <taxon>Magnoliopsida</taxon>
        <taxon>eudicotyledons</taxon>
        <taxon>Gunneridae</taxon>
        <taxon>Pentapetalae</taxon>
        <taxon>asterids</taxon>
        <taxon>lamiids</taxon>
        <taxon>Gentianales</taxon>
        <taxon>Rubiaceae</taxon>
        <taxon>Ixoroideae</taxon>
        <taxon>Gardenieae complex</taxon>
        <taxon>Bertiereae - Coffeeae clade</taxon>
        <taxon>Coffeeae</taxon>
        <taxon>Coffea</taxon>
    </lineage>
</organism>
<dbReference type="Proteomes" id="UP001652660">
    <property type="component" value="Chromosome 2e"/>
</dbReference>
<accession>A0ABM4WPC4</accession>
<dbReference type="SMART" id="SM00343">
    <property type="entry name" value="ZnF_C2HC"/>
    <property type="match status" value="1"/>
</dbReference>
<sequence length="469" mass="53692">MPQEPEPNVPATARNAYKKHMDDNRDSSCIMVASMIPQLQQQHMKMGAYDIVQHLRELFEQQSRTVRYDTSKELFRCKMAEGAPAAPHVLKIIGLIEKLAELGFKMDQELNMNNLQHTLPQLLNVLKTAEKEIKKGKGPTNALVVFTSKKRKKQGKGFKNPTNKPVKKPKKAKADQSKATCFHCGQTGHWKRNCKAYLESLKQKKLAEASSPGTYMIEINSLKDSRQLGKNEITLRIGNGAKVATLAVGTYYIALPSGLILELSNSRGGFSYFITFTDDHSRYDYVYLMKYKSESFEKFKKFRNEVEKQTEFILERDSGSRIDLEEIQDHQTNIEQPVEEQLQPHNDGAHTEAVDIQGPHRSVRVRSAPKRYEFLMSQSNDILVIQDDKPTTYQEVLDSPDSSKWLEAMNFEMNSMYDNKIWTLVDPPEGIKPVRCKWVFKKKTDMEGNVITYKARLVAKGYKQKEGIN</sequence>
<keyword evidence="1" id="KW-0479">Metal-binding</keyword>
<dbReference type="GeneID" id="140036215"/>
<evidence type="ECO:0000256" key="2">
    <source>
        <dbReference type="SAM" id="MobiDB-lite"/>
    </source>
</evidence>
<dbReference type="InterPro" id="IPR013103">
    <property type="entry name" value="RVT_2"/>
</dbReference>
<dbReference type="InterPro" id="IPR036875">
    <property type="entry name" value="Znf_CCHC_sf"/>
</dbReference>
<keyword evidence="4" id="KW-1185">Reference proteome</keyword>
<proteinExistence type="predicted"/>
<evidence type="ECO:0000259" key="3">
    <source>
        <dbReference type="PROSITE" id="PS50158"/>
    </source>
</evidence>
<evidence type="ECO:0000313" key="4">
    <source>
        <dbReference type="Proteomes" id="UP001652660"/>
    </source>
</evidence>
<protein>
    <recommendedName>
        <fullName evidence="3">CCHC-type domain-containing protein</fullName>
    </recommendedName>
</protein>
<dbReference type="Pfam" id="PF00098">
    <property type="entry name" value="zf-CCHC"/>
    <property type="match status" value="1"/>
</dbReference>
<dbReference type="Gene3D" id="4.10.60.10">
    <property type="entry name" value="Zinc finger, CCHC-type"/>
    <property type="match status" value="1"/>
</dbReference>
<dbReference type="Pfam" id="PF07727">
    <property type="entry name" value="RVT_2"/>
    <property type="match status" value="1"/>
</dbReference>
<reference evidence="5" key="1">
    <citation type="submission" date="2025-08" db="UniProtKB">
        <authorList>
            <consortium name="RefSeq"/>
        </authorList>
    </citation>
    <scope>IDENTIFICATION</scope>
    <source>
        <tissue evidence="5">Leaves</tissue>
    </source>
</reference>
<dbReference type="SUPFAM" id="SSF57756">
    <property type="entry name" value="Retrovirus zinc finger-like domains"/>
    <property type="match status" value="1"/>
</dbReference>
<gene>
    <name evidence="5" type="primary">LOC140036215</name>
</gene>
<evidence type="ECO:0000256" key="1">
    <source>
        <dbReference type="PROSITE-ProRule" id="PRU00047"/>
    </source>
</evidence>
<keyword evidence="1" id="KW-0863">Zinc-finger</keyword>
<evidence type="ECO:0000313" key="5">
    <source>
        <dbReference type="RefSeq" id="XP_071933635.1"/>
    </source>
</evidence>
<keyword evidence="1" id="KW-0862">Zinc</keyword>
<dbReference type="RefSeq" id="XP_071933635.1">
    <property type="nucleotide sequence ID" value="XM_072077534.1"/>
</dbReference>
<dbReference type="InterPro" id="IPR001878">
    <property type="entry name" value="Znf_CCHC"/>
</dbReference>
<feature type="domain" description="CCHC-type" evidence="3">
    <location>
        <begin position="181"/>
        <end position="195"/>
    </location>
</feature>
<feature type="region of interest" description="Disordered" evidence="2">
    <location>
        <begin position="151"/>
        <end position="172"/>
    </location>
</feature>